<proteinExistence type="predicted"/>
<dbReference type="Proteomes" id="UP000611762">
    <property type="component" value="Unassembled WGS sequence"/>
</dbReference>
<dbReference type="Pfam" id="PF07833">
    <property type="entry name" value="Cu_amine_oxidN1"/>
    <property type="match status" value="1"/>
</dbReference>
<evidence type="ECO:0000259" key="2">
    <source>
        <dbReference type="Pfam" id="PF07833"/>
    </source>
</evidence>
<sequence length="823" mass="92195">MKKITALFLAVLFLFPSLSAGAEEPGADAPVLEFAANENGKYIYCNNPEWIRRENLADNSNPNPKFLMNNENLGPDQYAMFISLVNRTELPKANGTGFGTQGFDIEVDVLVRAKEDTELRLTSVGFEVPEQRKYYLNGNAYTAEEDLGCFTAWASYLKTPVSQLDSGKSYQPVPFHETTVTVKKGEAVWLSRFIPNYREVPFCRVVHMMADFEIVSGMADVNIAALRSTGVLSDRSNFVKDAAFGSYVRENQHKGIADAKNQVDASLNFVIDDSFTDGTKLPVTIVNQYAYEGNTVTNWFTNLNPRADPWNKYNAAESSLLKFRYEDPKKRSYYGKNVPVSQQNNVWRFDSEHADTTQYPGRICGFTKNQYVPNFPLSGSVDESLCPNLGNYGVFQNYHITIDNQGKEDKYFLYKLNTMSNNLIILRDENGDVLQPYPVTKGATAVKESDCLACVKLPAGVNTKFTLTVVLTTNHYGGMENAFVVSDMPSPVKTYDDSCLYNVKDTSFTGNETLKWTDGNLLKTQNGRTFENTGMTETTKRQFHGRVGEMRFLYTPAGYVAKSCLYDGTPYYNVREFYRDVYLLDESFNIKLSHRFDSYATDMSYANGKFYVNAGTIFESEDFVTWNKSALTEMPVGNLGTLAAYMKNGRLFLSVCGEEFLQPEAVPPAYVDAIGNVFYCADGRDLFVSANCLSWKKYTFPEKINTLGRHGNILTVNGAQEVDVSEVFSTTAVKLGDQLLELTVPMLVTEDETAYIPLRAFAEAVGAAVSWDADAGAAKVFYEKNEFVFSKHNFGGTMYLSETEAEEVLKKDVKAYQDAIIIQ</sequence>
<keyword evidence="4" id="KW-1185">Reference proteome</keyword>
<dbReference type="AlphaFoldDB" id="A0A926DKB8"/>
<evidence type="ECO:0000313" key="3">
    <source>
        <dbReference type="EMBL" id="MBC8539638.1"/>
    </source>
</evidence>
<protein>
    <recommendedName>
        <fullName evidence="2">Copper amine oxidase-like N-terminal domain-containing protein</fullName>
    </recommendedName>
</protein>
<gene>
    <name evidence="3" type="ORF">H8698_01455</name>
</gene>
<comment type="caution">
    <text evidence="3">The sequence shown here is derived from an EMBL/GenBank/DDBJ whole genome shotgun (WGS) entry which is preliminary data.</text>
</comment>
<organism evidence="3 4">
    <name type="scientific">Congzhengia minquanensis</name>
    <dbReference type="NCBI Taxonomy" id="2763657"/>
    <lineage>
        <taxon>Bacteria</taxon>
        <taxon>Bacillati</taxon>
        <taxon>Bacillota</taxon>
        <taxon>Clostridia</taxon>
        <taxon>Eubacteriales</taxon>
        <taxon>Oscillospiraceae</taxon>
        <taxon>Congzhengia</taxon>
    </lineage>
</organism>
<evidence type="ECO:0000256" key="1">
    <source>
        <dbReference type="SAM" id="SignalP"/>
    </source>
</evidence>
<dbReference type="InterPro" id="IPR012854">
    <property type="entry name" value="Cu_amine_oxidase-like_N"/>
</dbReference>
<feature type="signal peptide" evidence="1">
    <location>
        <begin position="1"/>
        <end position="22"/>
    </location>
</feature>
<evidence type="ECO:0000313" key="4">
    <source>
        <dbReference type="Proteomes" id="UP000611762"/>
    </source>
</evidence>
<feature type="domain" description="Copper amine oxidase-like N-terminal" evidence="2">
    <location>
        <begin position="741"/>
        <end position="787"/>
    </location>
</feature>
<dbReference type="EMBL" id="JACRSU010000001">
    <property type="protein sequence ID" value="MBC8539638.1"/>
    <property type="molecule type" value="Genomic_DNA"/>
</dbReference>
<name>A0A926DKB8_9FIRM</name>
<reference evidence="3" key="1">
    <citation type="submission" date="2020-08" db="EMBL/GenBank/DDBJ databases">
        <title>Genome public.</title>
        <authorList>
            <person name="Liu C."/>
            <person name="Sun Q."/>
        </authorList>
    </citation>
    <scope>NUCLEOTIDE SEQUENCE</scope>
    <source>
        <strain evidence="3">H8</strain>
    </source>
</reference>
<dbReference type="RefSeq" id="WP_249310858.1">
    <property type="nucleotide sequence ID" value="NZ_JACRSU010000001.1"/>
</dbReference>
<keyword evidence="1" id="KW-0732">Signal</keyword>
<accession>A0A926DKB8</accession>
<feature type="chain" id="PRO_5037126956" description="Copper amine oxidase-like N-terminal domain-containing protein" evidence="1">
    <location>
        <begin position="23"/>
        <end position="823"/>
    </location>
</feature>